<proteinExistence type="predicted"/>
<dbReference type="SUPFAM" id="SSF57586">
    <property type="entry name" value="TNF receptor-like"/>
    <property type="match status" value="1"/>
</dbReference>
<evidence type="ECO:0000256" key="7">
    <source>
        <dbReference type="SAM" id="MobiDB-lite"/>
    </source>
</evidence>
<dbReference type="Gene3D" id="2.10.50.10">
    <property type="entry name" value="Tumor Necrosis Factor Receptor, subunit A, domain 2"/>
    <property type="match status" value="2"/>
</dbReference>
<feature type="repeat" description="TNFR-Cys" evidence="6">
    <location>
        <begin position="49"/>
        <end position="86"/>
    </location>
</feature>
<reference evidence="12" key="1">
    <citation type="submission" date="2023-07" db="EMBL/GenBank/DDBJ databases">
        <title>Bird 10,000 Genomes (B10K) Project - Family phase.</title>
        <authorList>
            <person name="Zhang G."/>
        </authorList>
    </citation>
    <scope>NUCLEOTIDE SEQUENCE [LARGE SCALE GENOMIC DNA]</scope>
</reference>
<feature type="chain" id="PRO_5032980258" evidence="8">
    <location>
        <begin position="19"/>
        <end position="473"/>
    </location>
</feature>
<evidence type="ECO:0000259" key="9">
    <source>
        <dbReference type="PROSITE" id="PS50017"/>
    </source>
</evidence>
<dbReference type="GO" id="GO:0005886">
    <property type="term" value="C:plasma membrane"/>
    <property type="evidence" value="ECO:0007669"/>
    <property type="project" value="TreeGrafter"/>
</dbReference>
<dbReference type="GO" id="GO:0006915">
    <property type="term" value="P:apoptotic process"/>
    <property type="evidence" value="ECO:0007669"/>
    <property type="project" value="UniProtKB-KW"/>
</dbReference>
<evidence type="ECO:0000256" key="3">
    <source>
        <dbReference type="ARBA" id="ARBA00022737"/>
    </source>
</evidence>
<feature type="non-terminal residue" evidence="11">
    <location>
        <position position="1"/>
    </location>
</feature>
<dbReference type="PROSITE" id="PS50050">
    <property type="entry name" value="TNFR_NGFR_2"/>
    <property type="match status" value="3"/>
</dbReference>
<feature type="compositionally biased region" description="Low complexity" evidence="7">
    <location>
        <begin position="280"/>
        <end position="293"/>
    </location>
</feature>
<dbReference type="InterPro" id="IPR011029">
    <property type="entry name" value="DEATH-like_dom_sf"/>
</dbReference>
<dbReference type="Pfam" id="PF00531">
    <property type="entry name" value="Death"/>
    <property type="match status" value="1"/>
</dbReference>
<dbReference type="PANTHER" id="PTHR47220:SF1">
    <property type="entry name" value="TUMOR NECROSIS FACTOR RECEPTOR SUPERFAMILY MEMBER 25"/>
    <property type="match status" value="1"/>
</dbReference>
<feature type="domain" description="TNFR-Cys" evidence="10">
    <location>
        <begin position="88"/>
        <end position="152"/>
    </location>
</feature>
<name>A0A851TMD5_9AVES</name>
<evidence type="ECO:0000256" key="6">
    <source>
        <dbReference type="PROSITE-ProRule" id="PRU00206"/>
    </source>
</evidence>
<evidence type="ECO:0000259" key="10">
    <source>
        <dbReference type="PROSITE" id="PS50050"/>
    </source>
</evidence>
<accession>A0A851TMD5</accession>
<keyword evidence="3" id="KW-0677">Repeat</keyword>
<dbReference type="Gene3D" id="1.10.533.10">
    <property type="entry name" value="Death Domain, Fas"/>
    <property type="match status" value="1"/>
</dbReference>
<feature type="domain" description="TNFR-Cys" evidence="10">
    <location>
        <begin position="153"/>
        <end position="195"/>
    </location>
</feature>
<evidence type="ECO:0000256" key="5">
    <source>
        <dbReference type="ARBA" id="ARBA00023180"/>
    </source>
</evidence>
<dbReference type="AlphaFoldDB" id="A0A851TMD5"/>
<feature type="repeat" description="TNFR-Cys" evidence="6">
    <location>
        <begin position="153"/>
        <end position="195"/>
    </location>
</feature>
<feature type="region of interest" description="Disordered" evidence="7">
    <location>
        <begin position="278"/>
        <end position="321"/>
    </location>
</feature>
<dbReference type="SUPFAM" id="SSF47986">
    <property type="entry name" value="DEATH domain"/>
    <property type="match status" value="1"/>
</dbReference>
<organism evidence="11 12">
    <name type="scientific">Nothocercus nigrocapillus</name>
    <dbReference type="NCBI Taxonomy" id="1977171"/>
    <lineage>
        <taxon>Eukaryota</taxon>
        <taxon>Metazoa</taxon>
        <taxon>Chordata</taxon>
        <taxon>Craniata</taxon>
        <taxon>Vertebrata</taxon>
        <taxon>Euteleostomi</taxon>
        <taxon>Archelosauria</taxon>
        <taxon>Archosauria</taxon>
        <taxon>Dinosauria</taxon>
        <taxon>Saurischia</taxon>
        <taxon>Theropoda</taxon>
        <taxon>Coelurosauria</taxon>
        <taxon>Aves</taxon>
        <taxon>Palaeognathae</taxon>
        <taxon>Tinamiformes</taxon>
        <taxon>Tinamidae</taxon>
        <taxon>Nothocercus</taxon>
    </lineage>
</organism>
<keyword evidence="1" id="KW-0053">Apoptosis</keyword>
<evidence type="ECO:0000256" key="4">
    <source>
        <dbReference type="ARBA" id="ARBA00023157"/>
    </source>
</evidence>
<dbReference type="InterPro" id="IPR022329">
    <property type="entry name" value="TNFR_25"/>
</dbReference>
<feature type="compositionally biased region" description="Pro residues" evidence="7">
    <location>
        <begin position="294"/>
        <end position="314"/>
    </location>
</feature>
<evidence type="ECO:0000256" key="1">
    <source>
        <dbReference type="ARBA" id="ARBA00022703"/>
    </source>
</evidence>
<dbReference type="PANTHER" id="PTHR47220">
    <property type="entry name" value="TUMOR NECROSIS FACTOR RECEPTOR SUPERFAMILY MEMBER 25"/>
    <property type="match status" value="1"/>
</dbReference>
<dbReference type="SMART" id="SM00005">
    <property type="entry name" value="DEATH"/>
    <property type="match status" value="1"/>
</dbReference>
<protein>
    <submittedName>
        <fullName evidence="11">TNR25 factor</fullName>
    </submittedName>
</protein>
<feature type="repeat" description="TNFR-Cys" evidence="6">
    <location>
        <begin position="88"/>
        <end position="152"/>
    </location>
</feature>
<comment type="caution">
    <text evidence="11">The sequence shown here is derived from an EMBL/GenBank/DDBJ whole genome shotgun (WGS) entry which is preliminary data.</text>
</comment>
<comment type="caution">
    <text evidence="6">Lacks conserved residue(s) required for the propagation of feature annotation.</text>
</comment>
<keyword evidence="5" id="KW-0325">Glycoprotein</keyword>
<feature type="non-terminal residue" evidence="11">
    <location>
        <position position="473"/>
    </location>
</feature>
<feature type="domain" description="TNFR-Cys" evidence="10">
    <location>
        <begin position="49"/>
        <end position="86"/>
    </location>
</feature>
<dbReference type="SMART" id="SM00208">
    <property type="entry name" value="TNFR"/>
    <property type="match status" value="3"/>
</dbReference>
<evidence type="ECO:0000256" key="8">
    <source>
        <dbReference type="SAM" id="SignalP"/>
    </source>
</evidence>
<gene>
    <name evidence="11" type="primary">Tnfrsf25</name>
    <name evidence="11" type="ORF">NOTNIG_R01093</name>
</gene>
<dbReference type="EMBL" id="WBNA01000445">
    <property type="protein sequence ID" value="NXD16886.1"/>
    <property type="molecule type" value="Genomic_DNA"/>
</dbReference>
<evidence type="ECO:0000256" key="2">
    <source>
        <dbReference type="ARBA" id="ARBA00022729"/>
    </source>
</evidence>
<dbReference type="Proteomes" id="UP000661971">
    <property type="component" value="Unassembled WGS sequence"/>
</dbReference>
<evidence type="ECO:0000313" key="11">
    <source>
        <dbReference type="EMBL" id="NXD16886.1"/>
    </source>
</evidence>
<keyword evidence="12" id="KW-1185">Reference proteome</keyword>
<dbReference type="InterPro" id="IPR000488">
    <property type="entry name" value="Death_dom"/>
</dbReference>
<feature type="domain" description="Death" evidence="9">
    <location>
        <begin position="392"/>
        <end position="473"/>
    </location>
</feature>
<dbReference type="PROSITE" id="PS50017">
    <property type="entry name" value="DEATH_DOMAIN"/>
    <property type="match status" value="1"/>
</dbReference>
<evidence type="ECO:0000313" key="12">
    <source>
        <dbReference type="Proteomes" id="UP000661971"/>
    </source>
</evidence>
<sequence>LALSAQVLLATLWLLAGGSSVGGPGRPAATLPQPLLPHPHLQRVTTRAPCPAGTRWSKQGRRCCTPCPAGTFLRSPCTSRGNDSVCEPCPAGTFHSLSNTALSCKACYECDRQGEPRRHAPRCVAPRRRSPPASAALQSVLSNCSATSNVVCSCEAGYYKECIDDHCSNFHCRECRTCAGSLVDRPCSLVQDTQCGSCKPDFYAEGGKCHPCPPGHATGTEVRGELRWGAAAAPRPPRTLGSSLAGVGLEYLLLGFAGPLFLGALAIYHKRLRQDTSGCSPLPASPRRSSPDPALGPTPGPAAEPGPGPSPGPMPGHAVRSCCGEMGSGPTVAVAPAEEAAQWSVPSAGAGKCQASWCCQPGPATAVLPEATALLQWCRPHLGAQPEHLLQGSQLYAIIDAVPLRRWKEFMRVLGLRDTDIEVVELEFTHVRDQQYEMLKRWGQQSSASLSRIFAALERMELEGCAQALRLHL</sequence>
<feature type="disulfide bond" evidence="6">
    <location>
        <begin position="64"/>
        <end position="77"/>
    </location>
</feature>
<feature type="signal peptide" evidence="8">
    <location>
        <begin position="1"/>
        <end position="18"/>
    </location>
</feature>
<keyword evidence="2 8" id="KW-0732">Signal</keyword>
<dbReference type="GO" id="GO:0007165">
    <property type="term" value="P:signal transduction"/>
    <property type="evidence" value="ECO:0007669"/>
    <property type="project" value="InterPro"/>
</dbReference>
<dbReference type="InterPro" id="IPR001368">
    <property type="entry name" value="TNFR/NGFR_Cys_rich_reg"/>
</dbReference>
<keyword evidence="4 6" id="KW-1015">Disulfide bond</keyword>